<dbReference type="Ensembl" id="ENSUPAT00010023510.1">
    <property type="protein sequence ID" value="ENSUPAP00010020661.1"/>
    <property type="gene ID" value="ENSUPAG00010016361.1"/>
</dbReference>
<dbReference type="GO" id="GO:0003712">
    <property type="term" value="F:transcription coregulator activity"/>
    <property type="evidence" value="ECO:0007669"/>
    <property type="project" value="TreeGrafter"/>
</dbReference>
<protein>
    <submittedName>
        <fullName evidence="5">Uncharacterized protein</fullName>
    </submittedName>
</protein>
<evidence type="ECO:0000256" key="2">
    <source>
        <dbReference type="ARBA" id="ARBA00005625"/>
    </source>
</evidence>
<comment type="similarity">
    <text evidence="2">Belongs to the akirin family.</text>
</comment>
<dbReference type="GO" id="GO:0045663">
    <property type="term" value="P:positive regulation of myoblast differentiation"/>
    <property type="evidence" value="ECO:0007669"/>
    <property type="project" value="TreeGrafter"/>
</dbReference>
<organism evidence="5 6">
    <name type="scientific">Urocitellus parryii</name>
    <name type="common">Arctic ground squirrel</name>
    <name type="synonym">Spermophilus parryii</name>
    <dbReference type="NCBI Taxonomy" id="9999"/>
    <lineage>
        <taxon>Eukaryota</taxon>
        <taxon>Metazoa</taxon>
        <taxon>Chordata</taxon>
        <taxon>Craniata</taxon>
        <taxon>Vertebrata</taxon>
        <taxon>Euteleostomi</taxon>
        <taxon>Mammalia</taxon>
        <taxon>Eutheria</taxon>
        <taxon>Euarchontoglires</taxon>
        <taxon>Glires</taxon>
        <taxon>Rodentia</taxon>
        <taxon>Sciuromorpha</taxon>
        <taxon>Sciuridae</taxon>
        <taxon>Xerinae</taxon>
        <taxon>Marmotini</taxon>
        <taxon>Urocitellus</taxon>
    </lineage>
</organism>
<sequence length="209" mass="22991">MLVTGPWSLAPQWLDVRSNADAAPGAQAALLSPGSPERGPGPAPAPPAPPRPQAPPPRPARPPRPPAPAPVPPSGELRLPTPEQNLQNIKQEYSGHQRWRRLEVVLRVQLALQKSGLAPSTHSTDAQVLLMKKDQPRLLKDKGDKIGEEYEQILNTKLAGHGTRPISWVSEAFLHYLRTRFDLKRWPCTFFAAGLISHFSSKPLHPENT</sequence>
<evidence type="ECO:0000313" key="6">
    <source>
        <dbReference type="Proteomes" id="UP000694417"/>
    </source>
</evidence>
<dbReference type="GO" id="GO:0000785">
    <property type="term" value="C:chromatin"/>
    <property type="evidence" value="ECO:0007669"/>
    <property type="project" value="TreeGrafter"/>
</dbReference>
<dbReference type="Proteomes" id="UP000694417">
    <property type="component" value="Unplaced"/>
</dbReference>
<evidence type="ECO:0000313" key="5">
    <source>
        <dbReference type="Ensembl" id="ENSUPAP00010020661.1"/>
    </source>
</evidence>
<evidence type="ECO:0000256" key="4">
    <source>
        <dbReference type="SAM" id="MobiDB-lite"/>
    </source>
</evidence>
<dbReference type="GeneTree" id="ENSGT00940000158787"/>
<dbReference type="GO" id="GO:0010592">
    <property type="term" value="P:positive regulation of lamellipodium assembly"/>
    <property type="evidence" value="ECO:0007669"/>
    <property type="project" value="TreeGrafter"/>
</dbReference>
<dbReference type="GO" id="GO:0010759">
    <property type="term" value="P:positive regulation of macrophage chemotaxis"/>
    <property type="evidence" value="ECO:0007669"/>
    <property type="project" value="TreeGrafter"/>
</dbReference>
<feature type="region of interest" description="Disordered" evidence="4">
    <location>
        <begin position="20"/>
        <end position="81"/>
    </location>
</feature>
<dbReference type="PANTHER" id="PTHR13293">
    <property type="entry name" value="AKIRIN-RELATED"/>
    <property type="match status" value="1"/>
</dbReference>
<keyword evidence="3" id="KW-0539">Nucleus</keyword>
<reference evidence="5" key="1">
    <citation type="submission" date="2025-08" db="UniProtKB">
        <authorList>
            <consortium name="Ensembl"/>
        </authorList>
    </citation>
    <scope>IDENTIFICATION</scope>
</reference>
<comment type="subcellular location">
    <subcellularLocation>
        <location evidence="1">Nucleus</location>
    </subcellularLocation>
</comment>
<proteinExistence type="inferred from homology"/>
<reference evidence="5" key="2">
    <citation type="submission" date="2025-09" db="UniProtKB">
        <authorList>
            <consortium name="Ensembl"/>
        </authorList>
    </citation>
    <scope>IDENTIFICATION</scope>
</reference>
<dbReference type="GO" id="GO:0005634">
    <property type="term" value="C:nucleus"/>
    <property type="evidence" value="ECO:0007669"/>
    <property type="project" value="UniProtKB-SubCell"/>
</dbReference>
<dbReference type="AlphaFoldDB" id="A0A8D2HTP2"/>
<dbReference type="GO" id="GO:1902723">
    <property type="term" value="P:negative regulation of skeletal muscle satellite cell proliferation"/>
    <property type="evidence" value="ECO:0007669"/>
    <property type="project" value="TreeGrafter"/>
</dbReference>
<keyword evidence="6" id="KW-1185">Reference proteome</keyword>
<evidence type="ECO:0000256" key="3">
    <source>
        <dbReference type="ARBA" id="ARBA00023242"/>
    </source>
</evidence>
<feature type="compositionally biased region" description="Pro residues" evidence="4">
    <location>
        <begin position="39"/>
        <end position="73"/>
    </location>
</feature>
<dbReference type="PANTHER" id="PTHR13293:SF9">
    <property type="entry name" value="AKIRIN-1"/>
    <property type="match status" value="1"/>
</dbReference>
<dbReference type="GO" id="GO:0014839">
    <property type="term" value="P:myoblast migration involved in skeletal muscle regeneration"/>
    <property type="evidence" value="ECO:0007669"/>
    <property type="project" value="TreeGrafter"/>
</dbReference>
<dbReference type="InterPro" id="IPR024132">
    <property type="entry name" value="Akirin"/>
</dbReference>
<accession>A0A8D2HTP2</accession>
<name>A0A8D2HTP2_UROPR</name>
<dbReference type="GO" id="GO:0045944">
    <property type="term" value="P:positive regulation of transcription by RNA polymerase II"/>
    <property type="evidence" value="ECO:0007669"/>
    <property type="project" value="TreeGrafter"/>
</dbReference>
<feature type="compositionally biased region" description="Low complexity" evidence="4">
    <location>
        <begin position="20"/>
        <end position="38"/>
    </location>
</feature>
<evidence type="ECO:0000256" key="1">
    <source>
        <dbReference type="ARBA" id="ARBA00004123"/>
    </source>
</evidence>